<evidence type="ECO:0000313" key="2">
    <source>
        <dbReference type="Proteomes" id="UP000504618"/>
    </source>
</evidence>
<evidence type="ECO:0000256" key="1">
    <source>
        <dbReference type="SAM" id="Phobius"/>
    </source>
</evidence>
<keyword evidence="1" id="KW-1133">Transmembrane helix</keyword>
<gene>
    <name evidence="3" type="primary">LOC112451750</name>
</gene>
<dbReference type="AlphaFoldDB" id="A0A6J1PDK7"/>
<keyword evidence="1" id="KW-0812">Transmembrane</keyword>
<evidence type="ECO:0000313" key="3">
    <source>
        <dbReference type="RefSeq" id="XP_024867345.1"/>
    </source>
</evidence>
<dbReference type="RefSeq" id="XP_024867345.1">
    <property type="nucleotide sequence ID" value="XM_025011577.1"/>
</dbReference>
<dbReference type="Proteomes" id="UP000504618">
    <property type="component" value="Unplaced"/>
</dbReference>
<dbReference type="OrthoDB" id="6765072at2759"/>
<keyword evidence="2" id="KW-1185">Reference proteome</keyword>
<name>A0A6J1PDK7_9HYME</name>
<sequence>MKVENTVSKAIEICLRIFGIWPTTSCILLRRLFWIFTLVIEQALQYRYIVKHFYLIEFSEIMIIFSITMAYTIFLFKLVVFWYKQRTFNKILMMMTIDWEKCSRTNFSMFTTTSNVKLSQRFANMTVILYSTSIILYSTFIILFSYNVFVKTADDGITFNVSTQLLILDMDLPFDVNRRFVYESVMIMQFFYLLLSANAVGLLNAFLITVIS</sequence>
<feature type="transmembrane region" description="Helical" evidence="1">
    <location>
        <begin position="61"/>
        <end position="83"/>
    </location>
</feature>
<proteinExistence type="predicted"/>
<reference evidence="3" key="1">
    <citation type="submission" date="2025-08" db="UniProtKB">
        <authorList>
            <consortium name="RefSeq"/>
        </authorList>
    </citation>
    <scope>IDENTIFICATION</scope>
    <source>
        <tissue evidence="3">Whole body</tissue>
    </source>
</reference>
<dbReference type="GeneID" id="112451750"/>
<accession>A0A6J1PDK7</accession>
<protein>
    <submittedName>
        <fullName evidence="3">Uncharacterized protein LOC112451750</fullName>
    </submittedName>
</protein>
<keyword evidence="1" id="KW-0472">Membrane</keyword>
<feature type="transmembrane region" description="Helical" evidence="1">
    <location>
        <begin position="190"/>
        <end position="211"/>
    </location>
</feature>
<organism evidence="2 3">
    <name type="scientific">Temnothorax curvispinosus</name>
    <dbReference type="NCBI Taxonomy" id="300111"/>
    <lineage>
        <taxon>Eukaryota</taxon>
        <taxon>Metazoa</taxon>
        <taxon>Ecdysozoa</taxon>
        <taxon>Arthropoda</taxon>
        <taxon>Hexapoda</taxon>
        <taxon>Insecta</taxon>
        <taxon>Pterygota</taxon>
        <taxon>Neoptera</taxon>
        <taxon>Endopterygota</taxon>
        <taxon>Hymenoptera</taxon>
        <taxon>Apocrita</taxon>
        <taxon>Aculeata</taxon>
        <taxon>Formicoidea</taxon>
        <taxon>Formicidae</taxon>
        <taxon>Myrmicinae</taxon>
        <taxon>Temnothorax</taxon>
    </lineage>
</organism>
<feature type="transmembrane region" description="Helical" evidence="1">
    <location>
        <begin position="127"/>
        <end position="149"/>
    </location>
</feature>